<dbReference type="Proteomes" id="UP000002534">
    <property type="component" value="Chromosome"/>
</dbReference>
<dbReference type="STRING" id="338963.Pcar_2177"/>
<proteinExistence type="predicted"/>
<dbReference type="AlphaFoldDB" id="Q3A2J1"/>
<name>Q3A2J1_SYNC1</name>
<keyword evidence="2" id="KW-1185">Reference proteome</keyword>
<gene>
    <name evidence="1" type="ordered locus">Pcar_2177</name>
</gene>
<reference evidence="2" key="1">
    <citation type="submission" date="2005-10" db="EMBL/GenBank/DDBJ databases">
        <title>Complete sequence of Pelobacter carbinolicus DSM 2380.</title>
        <authorList>
            <person name="Copeland A."/>
            <person name="Lucas S."/>
            <person name="Lapidus A."/>
            <person name="Barry K."/>
            <person name="Detter J.C."/>
            <person name="Glavina T."/>
            <person name="Hammon N."/>
            <person name="Israni S."/>
            <person name="Pitluck S."/>
            <person name="Chertkov O."/>
            <person name="Schmutz J."/>
            <person name="Larimer F."/>
            <person name="Land M."/>
            <person name="Kyrpides N."/>
            <person name="Ivanova N."/>
            <person name="Richardson P."/>
        </authorList>
    </citation>
    <scope>NUCLEOTIDE SEQUENCE [LARGE SCALE GENOMIC DNA]</scope>
    <source>
        <strain evidence="2">DSM 2380 / NBRC 103641 / GraBd1</strain>
    </source>
</reference>
<protein>
    <submittedName>
        <fullName evidence="1">Uncharacterized protein</fullName>
    </submittedName>
</protein>
<organism evidence="1 2">
    <name type="scientific">Syntrophotalea carbinolica (strain DSM 2380 / NBRC 103641 / GraBd1)</name>
    <name type="common">Pelobacter carbinolicus</name>
    <dbReference type="NCBI Taxonomy" id="338963"/>
    <lineage>
        <taxon>Bacteria</taxon>
        <taxon>Pseudomonadati</taxon>
        <taxon>Thermodesulfobacteriota</taxon>
        <taxon>Desulfuromonadia</taxon>
        <taxon>Desulfuromonadales</taxon>
        <taxon>Syntrophotaleaceae</taxon>
        <taxon>Syntrophotalea</taxon>
    </lineage>
</organism>
<dbReference type="KEGG" id="pca:Pcar_2177"/>
<evidence type="ECO:0000313" key="2">
    <source>
        <dbReference type="Proteomes" id="UP000002534"/>
    </source>
</evidence>
<sequence length="101" mass="11584">MRIFHKVSEHTAPALHINTIYAKDQNDIFQNMGCVGINTLETFSALPPDAETLRLTMNESFDRRSAQRQLPKTAPCKLDVTWQKSDKQCTGRFTKDKNRCL</sequence>
<reference evidence="1 2" key="2">
    <citation type="journal article" date="2012" name="BMC Genomics">
        <title>The genome of Pelobacter carbinolicus reveals surprising metabolic capabilities and physiological features.</title>
        <authorList>
            <person name="Aklujkar M."/>
            <person name="Haveman S.A."/>
            <person name="Didonato R.Jr."/>
            <person name="Chertkov O."/>
            <person name="Han C.S."/>
            <person name="Land M.L."/>
            <person name="Brown P."/>
            <person name="Lovley D.R."/>
        </authorList>
    </citation>
    <scope>NUCLEOTIDE SEQUENCE [LARGE SCALE GENOMIC DNA]</scope>
    <source>
        <strain evidence="2">DSM 2380 / NBRC 103641 / GraBd1</strain>
    </source>
</reference>
<dbReference type="HOGENOM" id="CLU_2288859_0_0_7"/>
<accession>Q3A2J1</accession>
<evidence type="ECO:0000313" key="1">
    <source>
        <dbReference type="EMBL" id="ABA89416.1"/>
    </source>
</evidence>
<dbReference type="EMBL" id="CP000142">
    <property type="protein sequence ID" value="ABA89416.1"/>
    <property type="molecule type" value="Genomic_DNA"/>
</dbReference>